<keyword evidence="8" id="KW-1185">Reference proteome</keyword>
<dbReference type="EMBL" id="BAAAMN010000036">
    <property type="protein sequence ID" value="GAA2038230.1"/>
    <property type="molecule type" value="Genomic_DNA"/>
</dbReference>
<dbReference type="RefSeq" id="WP_343957855.1">
    <property type="nucleotide sequence ID" value="NZ_BAAAMN010000036.1"/>
</dbReference>
<dbReference type="Pfam" id="PF01546">
    <property type="entry name" value="Peptidase_M20"/>
    <property type="match status" value="1"/>
</dbReference>
<dbReference type="Proteomes" id="UP001501461">
    <property type="component" value="Unassembled WGS sequence"/>
</dbReference>
<comment type="cofactor">
    <cofactor evidence="1">
        <name>Zn(2+)</name>
        <dbReference type="ChEBI" id="CHEBI:29105"/>
    </cofactor>
</comment>
<dbReference type="SUPFAM" id="SSF55031">
    <property type="entry name" value="Bacterial exopeptidase dimerisation domain"/>
    <property type="match status" value="1"/>
</dbReference>
<dbReference type="Gene3D" id="3.40.630.10">
    <property type="entry name" value="Zn peptidases"/>
    <property type="match status" value="1"/>
</dbReference>
<reference evidence="7 8" key="1">
    <citation type="journal article" date="2019" name="Int. J. Syst. Evol. Microbiol.">
        <title>The Global Catalogue of Microorganisms (GCM) 10K type strain sequencing project: providing services to taxonomists for standard genome sequencing and annotation.</title>
        <authorList>
            <consortium name="The Broad Institute Genomics Platform"/>
            <consortium name="The Broad Institute Genome Sequencing Center for Infectious Disease"/>
            <person name="Wu L."/>
            <person name="Ma J."/>
        </authorList>
    </citation>
    <scope>NUCLEOTIDE SEQUENCE [LARGE SCALE GENOMIC DNA]</scope>
    <source>
        <strain evidence="7 8">JCM 13595</strain>
    </source>
</reference>
<evidence type="ECO:0000256" key="3">
    <source>
        <dbReference type="ARBA" id="ARBA00022723"/>
    </source>
</evidence>
<feature type="domain" description="Peptidase M20 dimerisation" evidence="6">
    <location>
        <begin position="203"/>
        <end position="328"/>
    </location>
</feature>
<dbReference type="PANTHER" id="PTHR43808:SF8">
    <property type="entry name" value="PEPTIDASE M20 DIMERISATION DOMAIN-CONTAINING PROTEIN"/>
    <property type="match status" value="1"/>
</dbReference>
<dbReference type="Pfam" id="PF07687">
    <property type="entry name" value="M20_dimer"/>
    <property type="match status" value="1"/>
</dbReference>
<sequence>MAEHIESAPIAPGTFRDRVAEITRDLIRIDTTNYGGNDSRGEPEAAAYCARLMDAMDMHPEIVESEPGRTSVVGRMRGWDTQAPALVLHGHIDVVPADASEWSVDPFAADVIDDVIYGRGVADMKGMDAIMLTALEHLYANGQQPRRDIILAFFGDEEAGGVYGSGWLTANRPDLFSGATEAISEVGGFTATVAGKRAYFLQTAEKGIAWLNLTARGAPGHGSAEHVDNAVTKMADAMSAIGHHEWPLHYTETTRHLMEEVSRLMGVDFDETNPTPQLEAIGSAVTFVASTLRNSSNPTGLTSGYKHNVIPGKAEATVDARPLPGQDQNLLDTISQLAGADVDVEYEHARQAIEAPFTGQLVDAMINAIAQEDPEAVVLPFMMSGGTDNNALSELGIAGYGFIPLQLPADLAFPKLFHGIDERMPIDALDFGVRALLHILEPTH</sequence>
<comment type="caution">
    <text evidence="7">The sequence shown here is derived from an EMBL/GenBank/DDBJ whole genome shotgun (WGS) entry which is preliminary data.</text>
</comment>
<keyword evidence="3" id="KW-0479">Metal-binding</keyword>
<comment type="similarity">
    <text evidence="2">Belongs to the peptidase M20A family.</text>
</comment>
<organism evidence="7 8">
    <name type="scientific">Yaniella flava</name>
    <dbReference type="NCBI Taxonomy" id="287930"/>
    <lineage>
        <taxon>Bacteria</taxon>
        <taxon>Bacillati</taxon>
        <taxon>Actinomycetota</taxon>
        <taxon>Actinomycetes</taxon>
        <taxon>Micrococcales</taxon>
        <taxon>Micrococcaceae</taxon>
        <taxon>Yaniella</taxon>
    </lineage>
</organism>
<dbReference type="InterPro" id="IPR050072">
    <property type="entry name" value="Peptidase_M20A"/>
</dbReference>
<gene>
    <name evidence="7" type="ORF">GCM10009720_18410</name>
</gene>
<accession>A0ABN2UI71</accession>
<proteinExistence type="inferred from homology"/>
<evidence type="ECO:0000313" key="8">
    <source>
        <dbReference type="Proteomes" id="UP001501461"/>
    </source>
</evidence>
<dbReference type="Gene3D" id="3.30.70.360">
    <property type="match status" value="1"/>
</dbReference>
<dbReference type="PANTHER" id="PTHR43808">
    <property type="entry name" value="ACETYLORNITHINE DEACETYLASE"/>
    <property type="match status" value="1"/>
</dbReference>
<evidence type="ECO:0000259" key="6">
    <source>
        <dbReference type="Pfam" id="PF07687"/>
    </source>
</evidence>
<evidence type="ECO:0000256" key="5">
    <source>
        <dbReference type="ARBA" id="ARBA00022833"/>
    </source>
</evidence>
<dbReference type="InterPro" id="IPR011650">
    <property type="entry name" value="Peptidase_M20_dimer"/>
</dbReference>
<evidence type="ECO:0000313" key="7">
    <source>
        <dbReference type="EMBL" id="GAA2038230.1"/>
    </source>
</evidence>
<evidence type="ECO:0000256" key="1">
    <source>
        <dbReference type="ARBA" id="ARBA00001947"/>
    </source>
</evidence>
<dbReference type="NCBIfam" id="NF005913">
    <property type="entry name" value="PRK07906.1"/>
    <property type="match status" value="1"/>
</dbReference>
<dbReference type="Gene3D" id="1.10.150.900">
    <property type="match status" value="1"/>
</dbReference>
<keyword evidence="5" id="KW-0862">Zinc</keyword>
<dbReference type="InterPro" id="IPR036264">
    <property type="entry name" value="Bact_exopeptidase_dim_dom"/>
</dbReference>
<evidence type="ECO:0000256" key="2">
    <source>
        <dbReference type="ARBA" id="ARBA00006247"/>
    </source>
</evidence>
<protein>
    <submittedName>
        <fullName evidence="7">M20/M25/M40 family metallo-hydrolase</fullName>
    </submittedName>
</protein>
<evidence type="ECO:0000256" key="4">
    <source>
        <dbReference type="ARBA" id="ARBA00022801"/>
    </source>
</evidence>
<dbReference type="InterPro" id="IPR002933">
    <property type="entry name" value="Peptidase_M20"/>
</dbReference>
<keyword evidence="4" id="KW-0378">Hydrolase</keyword>
<name>A0ABN2UI71_9MICC</name>
<dbReference type="SUPFAM" id="SSF53187">
    <property type="entry name" value="Zn-dependent exopeptidases"/>
    <property type="match status" value="1"/>
</dbReference>